<sequence length="339" mass="35246">MQVLIIADDLTGALDSAVAFTGGGRSVVVARDVARIPEALERAPDVLSVNLACREGDAETARARMRACTDRLDLGAVPVVIKKVDSRLKGHVGVECAALADAMAPERIVALPAVPQMGRIQKEGAVTGDGIDAPIALAPLFDRPVTIPEATTDAQLDTCVAAEGRVLWVGARGLCFALARRLFGPLDPVNGQLAHPLVFAVGSRDPITVDQVEALRVLLPITALPDGRATGDVPAGGTTVFQMTESRAGRTPEDAARDFADAVADHLRATRPDGLLATGGETAQAILDRLGIGVLQVRAELAPGVPVSEAHVPWGTLQIATKSGGFGESDLLRRIARGA</sequence>
<evidence type="ECO:0000256" key="5">
    <source>
        <dbReference type="ARBA" id="ARBA00022840"/>
    </source>
</evidence>
<evidence type="ECO:0000313" key="9">
    <source>
        <dbReference type="EMBL" id="SEN07832.1"/>
    </source>
</evidence>
<evidence type="ECO:0000256" key="4">
    <source>
        <dbReference type="ARBA" id="ARBA00022777"/>
    </source>
</evidence>
<dbReference type="InterPro" id="IPR031475">
    <property type="entry name" value="NBD_C"/>
</dbReference>
<accession>A0A1H8DKI7</accession>
<evidence type="ECO:0000259" key="8">
    <source>
        <dbReference type="Pfam" id="PF17042"/>
    </source>
</evidence>
<evidence type="ECO:0000256" key="1">
    <source>
        <dbReference type="ARBA" id="ARBA00005715"/>
    </source>
</evidence>
<keyword evidence="4" id="KW-0418">Kinase</keyword>
<keyword evidence="3" id="KW-0547">Nucleotide-binding</keyword>
<evidence type="ECO:0000256" key="3">
    <source>
        <dbReference type="ARBA" id="ARBA00022741"/>
    </source>
</evidence>
<gene>
    <name evidence="9" type="ORF">SAMN04488011_102378</name>
</gene>
<dbReference type="Proteomes" id="UP000199372">
    <property type="component" value="Unassembled WGS sequence"/>
</dbReference>
<protein>
    <submittedName>
        <fullName evidence="9">Uncharacterized conserved protein YgbK, DUF1537 family</fullName>
    </submittedName>
</protein>
<dbReference type="SUPFAM" id="SSF142764">
    <property type="entry name" value="YgbK-like"/>
    <property type="match status" value="1"/>
</dbReference>
<dbReference type="EMBL" id="FOCM01000002">
    <property type="protein sequence ID" value="SEN07832.1"/>
    <property type="molecule type" value="Genomic_DNA"/>
</dbReference>
<dbReference type="Gene3D" id="3.40.50.10840">
    <property type="entry name" value="Putative sugar-binding, N-terminal domain"/>
    <property type="match status" value="1"/>
</dbReference>
<keyword evidence="10" id="KW-1185">Reference proteome</keyword>
<evidence type="ECO:0000313" key="10">
    <source>
        <dbReference type="Proteomes" id="UP000199372"/>
    </source>
</evidence>
<keyword evidence="2" id="KW-0808">Transferase</keyword>
<name>A0A1H8DKI7_9RHOB</name>
<dbReference type="InterPro" id="IPR042213">
    <property type="entry name" value="NBD_C_sf"/>
</dbReference>
<reference evidence="10" key="1">
    <citation type="submission" date="2016-10" db="EMBL/GenBank/DDBJ databases">
        <authorList>
            <person name="Varghese N."/>
            <person name="Submissions S."/>
        </authorList>
    </citation>
    <scope>NUCLEOTIDE SEQUENCE [LARGE SCALE GENOMIC DNA]</scope>
    <source>
        <strain evidence="10">DSM 26893</strain>
    </source>
</reference>
<dbReference type="InterPro" id="IPR037051">
    <property type="entry name" value="4-carb_acid_sugar_kinase_N_sf"/>
</dbReference>
<dbReference type="Gene3D" id="3.40.980.20">
    <property type="entry name" value="Four-carbon acid sugar kinase, nucleotide binding domain"/>
    <property type="match status" value="1"/>
</dbReference>
<dbReference type="InterPro" id="IPR010737">
    <property type="entry name" value="4-carb_acid_sugar_kinase_N"/>
</dbReference>
<dbReference type="GO" id="GO:0005524">
    <property type="term" value="F:ATP binding"/>
    <property type="evidence" value="ECO:0007669"/>
    <property type="project" value="UniProtKB-KW"/>
</dbReference>
<evidence type="ECO:0000256" key="2">
    <source>
        <dbReference type="ARBA" id="ARBA00022679"/>
    </source>
</evidence>
<feature type="domain" description="Four-carbon acid sugar kinase N-terminal" evidence="7">
    <location>
        <begin position="4"/>
        <end position="126"/>
    </location>
</feature>
<dbReference type="Pfam" id="PF07005">
    <property type="entry name" value="SBD_N"/>
    <property type="match status" value="1"/>
</dbReference>
<dbReference type="Pfam" id="PF17042">
    <property type="entry name" value="NBD_C"/>
    <property type="match status" value="1"/>
</dbReference>
<dbReference type="OrthoDB" id="9778478at2"/>
<evidence type="ECO:0000259" key="7">
    <source>
        <dbReference type="Pfam" id="PF07005"/>
    </source>
</evidence>
<feature type="domain" description="Four-carbon acid sugar kinase nucleotide binding" evidence="8">
    <location>
        <begin position="256"/>
        <end position="332"/>
    </location>
</feature>
<dbReference type="AlphaFoldDB" id="A0A1H8DKI7"/>
<dbReference type="GO" id="GO:0016301">
    <property type="term" value="F:kinase activity"/>
    <property type="evidence" value="ECO:0007669"/>
    <property type="project" value="UniProtKB-KW"/>
</dbReference>
<dbReference type="RefSeq" id="WP_091844691.1">
    <property type="nucleotide sequence ID" value="NZ_FOCM01000002.1"/>
</dbReference>
<proteinExistence type="inferred from homology"/>
<keyword evidence="6" id="KW-0119">Carbohydrate metabolism</keyword>
<keyword evidence="5" id="KW-0067">ATP-binding</keyword>
<comment type="similarity">
    <text evidence="1">Belongs to the four-carbon acid sugar kinase family.</text>
</comment>
<organism evidence="9 10">
    <name type="scientific">Palleronia pelagia</name>
    <dbReference type="NCBI Taxonomy" id="387096"/>
    <lineage>
        <taxon>Bacteria</taxon>
        <taxon>Pseudomonadati</taxon>
        <taxon>Pseudomonadota</taxon>
        <taxon>Alphaproteobacteria</taxon>
        <taxon>Rhodobacterales</taxon>
        <taxon>Roseobacteraceae</taxon>
        <taxon>Palleronia</taxon>
    </lineage>
</organism>
<evidence type="ECO:0000256" key="6">
    <source>
        <dbReference type="ARBA" id="ARBA00023277"/>
    </source>
</evidence>